<evidence type="ECO:0000256" key="4">
    <source>
        <dbReference type="ARBA" id="ARBA00022801"/>
    </source>
</evidence>
<dbReference type="AlphaFoldDB" id="A0AAP0G3T1"/>
<dbReference type="GO" id="GO:0006508">
    <property type="term" value="P:proteolysis"/>
    <property type="evidence" value="ECO:0007669"/>
    <property type="project" value="UniProtKB-KW"/>
</dbReference>
<dbReference type="Pfam" id="PF00665">
    <property type="entry name" value="rve"/>
    <property type="match status" value="1"/>
</dbReference>
<name>A0AAP0G3T1_9ASPA</name>
<dbReference type="PROSITE" id="PS50994">
    <property type="entry name" value="INTEGRASE"/>
    <property type="match status" value="1"/>
</dbReference>
<dbReference type="Pfam" id="PF07727">
    <property type="entry name" value="RVT_2"/>
    <property type="match status" value="1"/>
</dbReference>
<keyword evidence="1" id="KW-0645">Protease</keyword>
<feature type="domain" description="Integrase catalytic" evidence="6">
    <location>
        <begin position="326"/>
        <end position="492"/>
    </location>
</feature>
<dbReference type="GO" id="GO:0046872">
    <property type="term" value="F:metal ion binding"/>
    <property type="evidence" value="ECO:0007669"/>
    <property type="project" value="UniProtKB-KW"/>
</dbReference>
<protein>
    <recommendedName>
        <fullName evidence="6">Integrase catalytic domain-containing protein</fullName>
    </recommendedName>
</protein>
<dbReference type="SUPFAM" id="SSF53098">
    <property type="entry name" value="Ribonuclease H-like"/>
    <property type="match status" value="1"/>
</dbReference>
<sequence>MSTTEKLTPKTELEEGGDPEKYRSLVGSLIYLTNSRPDIENSVNIVARYIKNQKPEKEEKGAYKQKDISTAGSSCSICKKQNHLTKDCYFRCKTCKIQNHSEKNCWFKPKQEAKFTETESDQFLFTCKSSKDKNSPYLWFVDSGCSSHMVNKREYFVDLDQNYSSEVILGDGNKVKIKGKGTAAIITPDGDHKLIKGVHFVPTLTQNLLSVGQLLRNGHKVVFNNNICLIYHPTTNTLVGTATLNHSNIFTIELLPQKSVSLSCTQHNKANQLWHNRLGHINISSLHQLKALAEGMPKLTKAEFKGDTCARSKSHRLPFPQTAHRRASQPLELLHIDLWGPAKVPSLGGKRYYMLIVDDYSRYMWIAHLAQKSESFKHFTIFKAQVEKQLGREIKTLRSDRGGEFLSREFNTFCQDNGILRELTAPASPQQNGVVERRNRTIVEMMRAMLIQKSLPKGFWGEATITAVYVLNRAPTKALTNLTPYEALYGEKPSIAHLKVFGCIAYAHRTAGRDDKLEETSIKCIFLGYSDQTKGYRLLDPKSNKLIISRDAIFHEEEEWNWASDFVSSQSSELPVELGTSSNSIPSNNETRELPVELETSPSPIQGNTEFREPEDSESADESSSAHKVRSLQDIYQNDEFALLTTSTPTTFEEAIKKEEWKNAMQEEIAAITKNKTWVLVDRPKNKTIIGLKWIYKLKQNEAGKVVKHKARLVAKGYTQRPGEDYDETYAPVARLTTIRLILVLAAKNGYHVYQLDVKSAFLNGELIEEVYVCQPQGFIAKGKEGKVYRLLKALYGLKQAPRAWHHNIDAFFLEEGFTRSPIEPTLYIKEEEEGKMIVSLYVDDLILTGSNKTQIEKFKEKLKMRYEMTDLGSLKFFLGLQIKQFDGGIFISQEHYTRMLLKKFNMENCNPAVTPMSTTEKLTPKTELEEGGDPEKYRSLVGSLIYLTNSRPDIENSVNIVARYISNPSQAHFAAAKRILRYLQGTKDYGILYQNSQPKSLHGFTDSDWAGDTEDRKSTGGFIFFVGDGPISWSSRKQRTTALSTIETEYMALNNAACEAVWLQRLKTEIEGERGEEKEGVTIHCDNSSAIALSKNPLYHCRTKHIDIKHHHIRELVEKKMIEVKFCPTKQQLADLMTKPLPRERFTELRNKMNVFNGTDLEGM</sequence>
<feature type="region of interest" description="Disordered" evidence="5">
    <location>
        <begin position="575"/>
        <end position="629"/>
    </location>
</feature>
<dbReference type="Proteomes" id="UP001418222">
    <property type="component" value="Unassembled WGS sequence"/>
</dbReference>
<evidence type="ECO:0000256" key="2">
    <source>
        <dbReference type="ARBA" id="ARBA00022723"/>
    </source>
</evidence>
<dbReference type="PANTHER" id="PTHR42648">
    <property type="entry name" value="TRANSPOSASE, PUTATIVE-RELATED"/>
    <property type="match status" value="1"/>
</dbReference>
<dbReference type="InterPro" id="IPR039537">
    <property type="entry name" value="Retrotran_Ty1/copia-like"/>
</dbReference>
<dbReference type="InterPro" id="IPR013103">
    <property type="entry name" value="RVT_2"/>
</dbReference>
<dbReference type="CDD" id="cd09272">
    <property type="entry name" value="RNase_HI_RT_Ty1"/>
    <property type="match status" value="1"/>
</dbReference>
<dbReference type="Pfam" id="PF22936">
    <property type="entry name" value="Pol_BBD"/>
    <property type="match status" value="1"/>
</dbReference>
<dbReference type="InterPro" id="IPR043502">
    <property type="entry name" value="DNA/RNA_pol_sf"/>
</dbReference>
<evidence type="ECO:0000259" key="6">
    <source>
        <dbReference type="PROSITE" id="PS50994"/>
    </source>
</evidence>
<keyword evidence="8" id="KW-1185">Reference proteome</keyword>
<dbReference type="PANTHER" id="PTHR42648:SF18">
    <property type="entry name" value="RETROTRANSPOSON, UNCLASSIFIED-LIKE PROTEIN"/>
    <property type="match status" value="1"/>
</dbReference>
<dbReference type="InterPro" id="IPR012337">
    <property type="entry name" value="RNaseH-like_sf"/>
</dbReference>
<dbReference type="Gene3D" id="3.30.420.10">
    <property type="entry name" value="Ribonuclease H-like superfamily/Ribonuclease H"/>
    <property type="match status" value="1"/>
</dbReference>
<proteinExistence type="predicted"/>
<comment type="caution">
    <text evidence="7">The sequence shown here is derived from an EMBL/GenBank/DDBJ whole genome shotgun (WGS) entry which is preliminary data.</text>
</comment>
<dbReference type="EMBL" id="JBBWWQ010000011">
    <property type="protein sequence ID" value="KAK8935837.1"/>
    <property type="molecule type" value="Genomic_DNA"/>
</dbReference>
<dbReference type="InterPro" id="IPR001584">
    <property type="entry name" value="Integrase_cat-core"/>
</dbReference>
<dbReference type="InterPro" id="IPR057670">
    <property type="entry name" value="SH3_retrovirus"/>
</dbReference>
<organism evidence="7 8">
    <name type="scientific">Platanthera zijinensis</name>
    <dbReference type="NCBI Taxonomy" id="2320716"/>
    <lineage>
        <taxon>Eukaryota</taxon>
        <taxon>Viridiplantae</taxon>
        <taxon>Streptophyta</taxon>
        <taxon>Embryophyta</taxon>
        <taxon>Tracheophyta</taxon>
        <taxon>Spermatophyta</taxon>
        <taxon>Magnoliopsida</taxon>
        <taxon>Liliopsida</taxon>
        <taxon>Asparagales</taxon>
        <taxon>Orchidaceae</taxon>
        <taxon>Orchidoideae</taxon>
        <taxon>Orchideae</taxon>
        <taxon>Orchidinae</taxon>
        <taxon>Platanthera</taxon>
    </lineage>
</organism>
<evidence type="ECO:0000313" key="8">
    <source>
        <dbReference type="Proteomes" id="UP001418222"/>
    </source>
</evidence>
<gene>
    <name evidence="7" type="ORF">KSP39_PZI013998</name>
</gene>
<reference evidence="7 8" key="1">
    <citation type="journal article" date="2022" name="Nat. Plants">
        <title>Genomes of leafy and leafless Platanthera orchids illuminate the evolution of mycoheterotrophy.</title>
        <authorList>
            <person name="Li M.H."/>
            <person name="Liu K.W."/>
            <person name="Li Z."/>
            <person name="Lu H.C."/>
            <person name="Ye Q.L."/>
            <person name="Zhang D."/>
            <person name="Wang J.Y."/>
            <person name="Li Y.F."/>
            <person name="Zhong Z.M."/>
            <person name="Liu X."/>
            <person name="Yu X."/>
            <person name="Liu D.K."/>
            <person name="Tu X.D."/>
            <person name="Liu B."/>
            <person name="Hao Y."/>
            <person name="Liao X.Y."/>
            <person name="Jiang Y.T."/>
            <person name="Sun W.H."/>
            <person name="Chen J."/>
            <person name="Chen Y.Q."/>
            <person name="Ai Y."/>
            <person name="Zhai J.W."/>
            <person name="Wu S.S."/>
            <person name="Zhou Z."/>
            <person name="Hsiao Y.Y."/>
            <person name="Wu W.L."/>
            <person name="Chen Y.Y."/>
            <person name="Lin Y.F."/>
            <person name="Hsu J.L."/>
            <person name="Li C.Y."/>
            <person name="Wang Z.W."/>
            <person name="Zhao X."/>
            <person name="Zhong W.Y."/>
            <person name="Ma X.K."/>
            <person name="Ma L."/>
            <person name="Huang J."/>
            <person name="Chen G.Z."/>
            <person name="Huang M.Z."/>
            <person name="Huang L."/>
            <person name="Peng D.H."/>
            <person name="Luo Y.B."/>
            <person name="Zou S.Q."/>
            <person name="Chen S.P."/>
            <person name="Lan S."/>
            <person name="Tsai W.C."/>
            <person name="Van de Peer Y."/>
            <person name="Liu Z.J."/>
        </authorList>
    </citation>
    <scope>NUCLEOTIDE SEQUENCE [LARGE SCALE GENOMIC DNA]</scope>
    <source>
        <strain evidence="7">Lor287</strain>
    </source>
</reference>
<dbReference type="InterPro" id="IPR036397">
    <property type="entry name" value="RNaseH_sf"/>
</dbReference>
<feature type="compositionally biased region" description="Polar residues" evidence="5">
    <location>
        <begin position="575"/>
        <end position="589"/>
    </location>
</feature>
<evidence type="ECO:0000256" key="5">
    <source>
        <dbReference type="SAM" id="MobiDB-lite"/>
    </source>
</evidence>
<accession>A0AAP0G3T1</accession>
<evidence type="ECO:0000256" key="1">
    <source>
        <dbReference type="ARBA" id="ARBA00022670"/>
    </source>
</evidence>
<dbReference type="InterPro" id="IPR054722">
    <property type="entry name" value="PolX-like_BBD"/>
</dbReference>
<evidence type="ECO:0000313" key="7">
    <source>
        <dbReference type="EMBL" id="KAK8935837.1"/>
    </source>
</evidence>
<keyword evidence="3" id="KW-0064">Aspartyl protease</keyword>
<dbReference type="GO" id="GO:0004190">
    <property type="term" value="F:aspartic-type endopeptidase activity"/>
    <property type="evidence" value="ECO:0007669"/>
    <property type="project" value="UniProtKB-KW"/>
</dbReference>
<dbReference type="GO" id="GO:0015074">
    <property type="term" value="P:DNA integration"/>
    <property type="evidence" value="ECO:0007669"/>
    <property type="project" value="InterPro"/>
</dbReference>
<dbReference type="GO" id="GO:0003676">
    <property type="term" value="F:nucleic acid binding"/>
    <property type="evidence" value="ECO:0007669"/>
    <property type="project" value="InterPro"/>
</dbReference>
<feature type="compositionally biased region" description="Polar residues" evidence="5">
    <location>
        <begin position="600"/>
        <end position="609"/>
    </location>
</feature>
<dbReference type="SUPFAM" id="SSF56672">
    <property type="entry name" value="DNA/RNA polymerases"/>
    <property type="match status" value="1"/>
</dbReference>
<keyword evidence="4" id="KW-0378">Hydrolase</keyword>
<dbReference type="Pfam" id="PF25597">
    <property type="entry name" value="SH3_retrovirus"/>
    <property type="match status" value="1"/>
</dbReference>
<evidence type="ECO:0000256" key="3">
    <source>
        <dbReference type="ARBA" id="ARBA00022750"/>
    </source>
</evidence>
<keyword evidence="2" id="KW-0479">Metal-binding</keyword>